<feature type="domain" description="Nucleoside phosphorylase" evidence="2">
    <location>
        <begin position="1148"/>
        <end position="1417"/>
    </location>
</feature>
<feature type="region of interest" description="Disordered" evidence="1">
    <location>
        <begin position="102"/>
        <end position="134"/>
    </location>
</feature>
<dbReference type="PANTHER" id="PTHR46082:SF11">
    <property type="entry name" value="AAA+ ATPASE DOMAIN-CONTAINING PROTEIN-RELATED"/>
    <property type="match status" value="1"/>
</dbReference>
<dbReference type="OrthoDB" id="1577640at2759"/>
<feature type="compositionally biased region" description="Low complexity" evidence="1">
    <location>
        <begin position="1101"/>
        <end position="1129"/>
    </location>
</feature>
<dbReference type="Gene3D" id="3.40.50.1580">
    <property type="entry name" value="Nucleoside phosphorylase domain"/>
    <property type="match status" value="1"/>
</dbReference>
<feature type="region of interest" description="Disordered" evidence="1">
    <location>
        <begin position="161"/>
        <end position="208"/>
    </location>
</feature>
<comment type="caution">
    <text evidence="3">The sequence shown here is derived from an EMBL/GenBank/DDBJ whole genome shotgun (WGS) entry which is preliminary data.</text>
</comment>
<feature type="compositionally biased region" description="Basic and acidic residues" evidence="1">
    <location>
        <begin position="173"/>
        <end position="183"/>
    </location>
</feature>
<evidence type="ECO:0000256" key="1">
    <source>
        <dbReference type="SAM" id="MobiDB-lite"/>
    </source>
</evidence>
<feature type="region of interest" description="Disordered" evidence="1">
    <location>
        <begin position="1444"/>
        <end position="1464"/>
    </location>
</feature>
<accession>A0A8H5TYQ4</accession>
<dbReference type="GO" id="GO:0009116">
    <property type="term" value="P:nucleoside metabolic process"/>
    <property type="evidence" value="ECO:0007669"/>
    <property type="project" value="InterPro"/>
</dbReference>
<dbReference type="PANTHER" id="PTHR46082">
    <property type="entry name" value="ATP/GTP-BINDING PROTEIN-RELATED"/>
    <property type="match status" value="1"/>
</dbReference>
<evidence type="ECO:0000313" key="3">
    <source>
        <dbReference type="EMBL" id="KAF5678711.1"/>
    </source>
</evidence>
<organism evidence="3 4">
    <name type="scientific">Fusarium heterosporum</name>
    <dbReference type="NCBI Taxonomy" id="42747"/>
    <lineage>
        <taxon>Eukaryota</taxon>
        <taxon>Fungi</taxon>
        <taxon>Dikarya</taxon>
        <taxon>Ascomycota</taxon>
        <taxon>Pezizomycotina</taxon>
        <taxon>Sordariomycetes</taxon>
        <taxon>Hypocreomycetidae</taxon>
        <taxon>Hypocreales</taxon>
        <taxon>Nectriaceae</taxon>
        <taxon>Fusarium</taxon>
        <taxon>Fusarium heterosporum species complex</taxon>
    </lineage>
</organism>
<feature type="region of interest" description="Disordered" evidence="1">
    <location>
        <begin position="254"/>
        <end position="274"/>
    </location>
</feature>
<keyword evidence="4" id="KW-1185">Reference proteome</keyword>
<dbReference type="Pfam" id="PF01048">
    <property type="entry name" value="PNP_UDP_1"/>
    <property type="match status" value="1"/>
</dbReference>
<reference evidence="3 4" key="1">
    <citation type="submission" date="2020-05" db="EMBL/GenBank/DDBJ databases">
        <title>Identification and distribution of gene clusters putatively required for synthesis of sphingolipid metabolism inhibitors in phylogenetically diverse species of the filamentous fungus Fusarium.</title>
        <authorList>
            <person name="Kim H.-S."/>
            <person name="Busman M."/>
            <person name="Brown D.W."/>
            <person name="Divon H."/>
            <person name="Uhlig S."/>
            <person name="Proctor R.H."/>
        </authorList>
    </citation>
    <scope>NUCLEOTIDE SEQUENCE [LARGE SCALE GENOMIC DNA]</scope>
    <source>
        <strain evidence="3 4">NRRL 20693</strain>
    </source>
</reference>
<evidence type="ECO:0000259" key="2">
    <source>
        <dbReference type="Pfam" id="PF01048"/>
    </source>
</evidence>
<feature type="compositionally biased region" description="Polar residues" evidence="1">
    <location>
        <begin position="116"/>
        <end position="133"/>
    </location>
</feature>
<gene>
    <name evidence="3" type="ORF">FHETE_1152</name>
</gene>
<dbReference type="InterPro" id="IPR053137">
    <property type="entry name" value="NLR-like"/>
</dbReference>
<dbReference type="GO" id="GO:0003824">
    <property type="term" value="F:catalytic activity"/>
    <property type="evidence" value="ECO:0007669"/>
    <property type="project" value="InterPro"/>
</dbReference>
<sequence length="1464" mass="162376">MNNSDMNRHARYEARQIVASYPVELDEEDLANLIAMSQSTQPNYRLPRLSTGPLARALKLPSIQPTLLDERIPSTYGAFMHRPYADIPYKLPPPLPPPRWINSISSLASDPPSGHLQPQASESQTPPHLSNRTELPHSEVFGDIYGRGLLAHPLPKQWDNPVSAPFPLPGHSHAQDCKSKLEQTRPLTGRSKRTEDGDDDASGEDPIPVRVSRIKARVTELINNIESSNGPQPSPKIPPLAITAAAPFTDSAYGSASVTTGGGIPKNDDVGTGQLPQRLTERADDDMATEYSENSSTASSKKQMYISELAHDLFIKVGPIDVEQISKAELSTTLPQLLQAFALKLGYQAPSQMHRDMMAFVHKYRSIKRILTLWDMMSCKFAQRTNTSQFLREITLAFIALCTSGNDDKEEERTDKTASMSLQERMDLWKKSDQTEQIQVEEDHENLELQEEVEEEEVNGEMEAWLAAYREFAPSTDAYSWLQIQLQREFNFTTGLSAIRAIRDRILSSMPYPTRVSKNVSARSYSARFELDWNPFEFFRTQAYSSPPDQVLSKVITITGMSCDAQAMTSAEYLNQTWPTTGNSMIQLLQEVLQGDQDHMQLRRRPYVSETYRGILPDGTTLNAWISDSQFIVQVMGAGASISETGEQLAWLGAALRASSRKQGLMYCTPVVNNIYKIRPTGQDLRLEVSQDSGLEVSQDVGLELLGDIVCEIGFIMEPVPSPRQFSNGHCWHNMFRNAILVRGYPIKSRTEQNTGLDIPLHLMAGLARAQRVDCFKDKVDIKGFSAMLIPTKKSPVRHVLGWCSEARFYAGSAQAHYNVTHSELPKVHAECALFGTIVSLGKMIMGGSSFELGIKDTPVHVTRNGYIPRLKWISSKFVLLWDQQDKRGWLVNGTSALLHIVRASLTYDSTDKFRSVFLFKDTDLKESPKPLTPDSAIHVLIHSRNLGLKLYAGDDDNIVFKDRVDQIYSLLEKMFDHQTDIARHGLGKLANQPRKFLEGWDFHDLATNRDPLYPRVATLETAGKGWVDLTRALNTVTLAGRGFGGLIQPMGSDHYRPWATLPKQRYLIAGCGSELEGIGQLTDKEQSYAAEDVAERDSGLDPSLSSSGSESRAPSFLTSTTSSSMTSMGDLAPPGLESRKYTRNQYTVGILCALPIELKAVRALFDVKHPSLPNSLSDDNQYALGHMAQHMVVAASLPAGEYGTNAAASAICDMMRSFTCLQFCLLVGIAGGVPSEENDIRLGDVVVSLPTKTFPGVIQYDLGKENEGSQFELTGVLQRPPRVLTNAISKLCSDPDSNANSLDPHLTKIIDCLPTYGSPGQELDVLFQTTCLRRTCTGNCTNTQQRLPRLTAEPKIHYGLVASGNRVVKNAVLRDQLEQDYGMLCFEMEAAGVMNRANCLVIRGICDYCDARKNKVWQNYAAATAAAYAKLLLGAVAVSDDISGKTERDNNEPMPKRRRVEVD</sequence>
<dbReference type="Proteomes" id="UP000567885">
    <property type="component" value="Unassembled WGS sequence"/>
</dbReference>
<name>A0A8H5TYQ4_FUSHE</name>
<dbReference type="InterPro" id="IPR035994">
    <property type="entry name" value="Nucleoside_phosphorylase_sf"/>
</dbReference>
<evidence type="ECO:0000313" key="4">
    <source>
        <dbReference type="Proteomes" id="UP000567885"/>
    </source>
</evidence>
<dbReference type="EMBL" id="JAAGWQ010000016">
    <property type="protein sequence ID" value="KAF5678711.1"/>
    <property type="molecule type" value="Genomic_DNA"/>
</dbReference>
<feature type="region of interest" description="Disordered" evidence="1">
    <location>
        <begin position="1088"/>
        <end position="1129"/>
    </location>
</feature>
<protein>
    <submittedName>
        <fullName evidence="3">Nucleoside phosphorylase</fullName>
    </submittedName>
</protein>
<dbReference type="InterPro" id="IPR000845">
    <property type="entry name" value="Nucleoside_phosphorylase_d"/>
</dbReference>
<dbReference type="SUPFAM" id="SSF53167">
    <property type="entry name" value="Purine and uridine phosphorylases"/>
    <property type="match status" value="1"/>
</dbReference>
<proteinExistence type="predicted"/>